<organism evidence="2 3">
    <name type="scientific">Caenorhabditis nigoni</name>
    <dbReference type="NCBI Taxonomy" id="1611254"/>
    <lineage>
        <taxon>Eukaryota</taxon>
        <taxon>Metazoa</taxon>
        <taxon>Ecdysozoa</taxon>
        <taxon>Nematoda</taxon>
        <taxon>Chromadorea</taxon>
        <taxon>Rhabditida</taxon>
        <taxon>Rhabditina</taxon>
        <taxon>Rhabditomorpha</taxon>
        <taxon>Rhabditoidea</taxon>
        <taxon>Rhabditidae</taxon>
        <taxon>Peloderinae</taxon>
        <taxon>Caenorhabditis</taxon>
    </lineage>
</organism>
<reference evidence="3" key="1">
    <citation type="submission" date="2017-10" db="EMBL/GenBank/DDBJ databases">
        <title>Rapid genome shrinkage in a self-fertile nematode reveals novel sperm competition proteins.</title>
        <authorList>
            <person name="Yin D."/>
            <person name="Schwarz E.M."/>
            <person name="Thomas C.G."/>
            <person name="Felde R.L."/>
            <person name="Korf I.F."/>
            <person name="Cutter A.D."/>
            <person name="Schartner C.M."/>
            <person name="Ralston E.J."/>
            <person name="Meyer B.J."/>
            <person name="Haag E.S."/>
        </authorList>
    </citation>
    <scope>NUCLEOTIDE SEQUENCE [LARGE SCALE GENOMIC DNA]</scope>
    <source>
        <strain evidence="3">JU1422</strain>
    </source>
</reference>
<keyword evidence="3" id="KW-1185">Reference proteome</keyword>
<protein>
    <submittedName>
        <fullName evidence="2">Uncharacterized protein</fullName>
    </submittedName>
</protein>
<gene>
    <name evidence="2" type="primary">Cnig_chr_V.g16821</name>
    <name evidence="2" type="ORF">B9Z55_016821</name>
</gene>
<dbReference type="EMBL" id="PDUG01000005">
    <property type="protein sequence ID" value="PIC22950.1"/>
    <property type="molecule type" value="Genomic_DNA"/>
</dbReference>
<evidence type="ECO:0000313" key="3">
    <source>
        <dbReference type="Proteomes" id="UP000230233"/>
    </source>
</evidence>
<proteinExistence type="predicted"/>
<dbReference type="AlphaFoldDB" id="A0A2G5T6S3"/>
<sequence length="173" mass="19896">MIRHLEGRIVRDTVNMDRRDEDTKNFRRSIYQSIYVSSVFVKSGIEYTERRSFGAEPRAGGQALPQEPVCVPAREEESQLLLLLPPSSPVFFFILLAARRVVSQESKINIPSLCRPIDSFTHRRFPHHHLLLLPILHCSVFSKILGNDTVQKSSMTRKGKKKKKKKKRVGSQQ</sequence>
<feature type="compositionally biased region" description="Basic residues" evidence="1">
    <location>
        <begin position="155"/>
        <end position="173"/>
    </location>
</feature>
<accession>A0A2G5T6S3</accession>
<comment type="caution">
    <text evidence="2">The sequence shown here is derived from an EMBL/GenBank/DDBJ whole genome shotgun (WGS) entry which is preliminary data.</text>
</comment>
<name>A0A2G5T6S3_9PELO</name>
<evidence type="ECO:0000313" key="2">
    <source>
        <dbReference type="EMBL" id="PIC22950.1"/>
    </source>
</evidence>
<evidence type="ECO:0000256" key="1">
    <source>
        <dbReference type="SAM" id="MobiDB-lite"/>
    </source>
</evidence>
<dbReference type="Proteomes" id="UP000230233">
    <property type="component" value="Chromosome V"/>
</dbReference>
<feature type="region of interest" description="Disordered" evidence="1">
    <location>
        <begin position="151"/>
        <end position="173"/>
    </location>
</feature>